<protein>
    <recommendedName>
        <fullName evidence="7">Endolytic murein transglycosylase</fullName>
        <ecNumber evidence="7">4.2.2.29</ecNumber>
    </recommendedName>
    <alternativeName>
        <fullName evidence="7">Peptidoglycan lytic transglycosylase</fullName>
    </alternativeName>
    <alternativeName>
        <fullName evidence="7">Peptidoglycan polymerization terminase</fullName>
    </alternativeName>
</protein>
<keyword evidence="10" id="KW-1185">Reference proteome</keyword>
<dbReference type="RefSeq" id="WP_344197756.1">
    <property type="nucleotide sequence ID" value="NZ_BAAAME010000002.1"/>
</dbReference>
<dbReference type="Gene3D" id="3.30.160.60">
    <property type="entry name" value="Classic Zinc Finger"/>
    <property type="match status" value="1"/>
</dbReference>
<feature type="transmembrane region" description="Helical" evidence="7">
    <location>
        <begin position="36"/>
        <end position="57"/>
    </location>
</feature>
<evidence type="ECO:0000313" key="9">
    <source>
        <dbReference type="EMBL" id="GAA1728829.1"/>
    </source>
</evidence>
<sequence length="371" mass="39652">MTESGLDLVTGGEPPRPERGRRRAEKPKKKRGWLKLLLLLVVLAVLAFGGLQAYGWAQDRFGAAPDYTGEGSGEVVVQVESGASWRSVSYDLEEQDVVKSAKAFYEEALDDPDQAVLQAGSYLMKEQMSAEAAYRALTTEIVKADARIAVPEGARVDAIVASIAEKTEIPQADLEAALADPAAIGLPAIAAGNPEGYLYPATYTVDPGETAVSLLSKMVAKGLEVATSLDIEGRAAALGYTTEQVLTVASILEYEVSNDDFARGARVIYNRLDMGMPLQMDSTVHYVSGRSGDVFTTDEERAADSPYNTYKYPGLPPGPIGSPGEAAIEAALNPEAGDWVYFVADPDTGETTFATTYSEHQQNCRDAGFSC</sequence>
<keyword evidence="6 7" id="KW-0961">Cell wall biogenesis/degradation</keyword>
<dbReference type="PANTHER" id="PTHR30518:SF2">
    <property type="entry name" value="ENDOLYTIC MUREIN TRANSGLYCOSYLASE"/>
    <property type="match status" value="1"/>
</dbReference>
<evidence type="ECO:0000256" key="2">
    <source>
        <dbReference type="ARBA" id="ARBA00022692"/>
    </source>
</evidence>
<dbReference type="Proteomes" id="UP001501057">
    <property type="component" value="Unassembled WGS sequence"/>
</dbReference>
<dbReference type="CDD" id="cd08010">
    <property type="entry name" value="MltG_like"/>
    <property type="match status" value="1"/>
</dbReference>
<reference evidence="10" key="1">
    <citation type="journal article" date="2019" name="Int. J. Syst. Evol. Microbiol.">
        <title>The Global Catalogue of Microorganisms (GCM) 10K type strain sequencing project: providing services to taxonomists for standard genome sequencing and annotation.</title>
        <authorList>
            <consortium name="The Broad Institute Genomics Platform"/>
            <consortium name="The Broad Institute Genome Sequencing Center for Infectious Disease"/>
            <person name="Wu L."/>
            <person name="Ma J."/>
        </authorList>
    </citation>
    <scope>NUCLEOTIDE SEQUENCE [LARGE SCALE GENOMIC DNA]</scope>
    <source>
        <strain evidence="10">JCM 13518</strain>
    </source>
</reference>
<keyword evidence="3 7" id="KW-1133">Transmembrane helix</keyword>
<keyword evidence="1 7" id="KW-1003">Cell membrane</keyword>
<dbReference type="EC" id="4.2.2.29" evidence="7"/>
<comment type="similarity">
    <text evidence="7">Belongs to the transglycosylase MltG family.</text>
</comment>
<evidence type="ECO:0000256" key="3">
    <source>
        <dbReference type="ARBA" id="ARBA00022989"/>
    </source>
</evidence>
<proteinExistence type="inferred from homology"/>
<dbReference type="PANTHER" id="PTHR30518">
    <property type="entry name" value="ENDOLYTIC MUREIN TRANSGLYCOSYLASE"/>
    <property type="match status" value="1"/>
</dbReference>
<comment type="function">
    <text evidence="7">Functions as a peptidoglycan terminase that cleaves nascent peptidoglycan strands endolytically to terminate their elongation.</text>
</comment>
<feature type="site" description="Important for catalytic activity" evidence="7">
    <location>
        <position position="255"/>
    </location>
</feature>
<comment type="subcellular location">
    <subcellularLocation>
        <location evidence="7">Cell membrane</location>
        <topology evidence="7">Single-pass membrane protein</topology>
    </subcellularLocation>
</comment>
<accession>A0ABP4VN01</accession>
<evidence type="ECO:0000256" key="6">
    <source>
        <dbReference type="ARBA" id="ARBA00023316"/>
    </source>
</evidence>
<dbReference type="Pfam" id="PF02618">
    <property type="entry name" value="YceG"/>
    <property type="match status" value="1"/>
</dbReference>
<dbReference type="Gene3D" id="3.30.1490.480">
    <property type="entry name" value="Endolytic murein transglycosylase"/>
    <property type="match status" value="1"/>
</dbReference>
<evidence type="ECO:0000313" key="10">
    <source>
        <dbReference type="Proteomes" id="UP001501057"/>
    </source>
</evidence>
<keyword evidence="2 7" id="KW-0812">Transmembrane</keyword>
<evidence type="ECO:0000256" key="1">
    <source>
        <dbReference type="ARBA" id="ARBA00022475"/>
    </source>
</evidence>
<evidence type="ECO:0000256" key="5">
    <source>
        <dbReference type="ARBA" id="ARBA00023239"/>
    </source>
</evidence>
<dbReference type="HAMAP" id="MF_02065">
    <property type="entry name" value="MltG"/>
    <property type="match status" value="1"/>
</dbReference>
<keyword evidence="5 7" id="KW-0456">Lyase</keyword>
<keyword evidence="4 7" id="KW-0472">Membrane</keyword>
<evidence type="ECO:0000256" key="7">
    <source>
        <dbReference type="HAMAP-Rule" id="MF_02065"/>
    </source>
</evidence>
<name>A0ABP4VN01_9ACTN</name>
<dbReference type="NCBIfam" id="TIGR00247">
    <property type="entry name" value="endolytic transglycosylase MltG"/>
    <property type="match status" value="1"/>
</dbReference>
<evidence type="ECO:0000256" key="4">
    <source>
        <dbReference type="ARBA" id="ARBA00023136"/>
    </source>
</evidence>
<dbReference type="EMBL" id="BAAAME010000002">
    <property type="protein sequence ID" value="GAA1728829.1"/>
    <property type="molecule type" value="Genomic_DNA"/>
</dbReference>
<dbReference type="InterPro" id="IPR003770">
    <property type="entry name" value="MLTG-like"/>
</dbReference>
<comment type="catalytic activity">
    <reaction evidence="7">
        <text>a peptidoglycan chain = a peptidoglycan chain with N-acetyl-1,6-anhydromuramyl-[peptide] at the reducing end + a peptidoglycan chain with N-acetylglucosamine at the non-reducing end.</text>
        <dbReference type="EC" id="4.2.2.29"/>
    </reaction>
</comment>
<evidence type="ECO:0000256" key="8">
    <source>
        <dbReference type="SAM" id="MobiDB-lite"/>
    </source>
</evidence>
<gene>
    <name evidence="7 9" type="primary">mltG</name>
    <name evidence="9" type="ORF">GCM10009710_06820</name>
</gene>
<feature type="region of interest" description="Disordered" evidence="8">
    <location>
        <begin position="1"/>
        <end position="26"/>
    </location>
</feature>
<comment type="caution">
    <text evidence="9">The sequence shown here is derived from an EMBL/GenBank/DDBJ whole genome shotgun (WGS) entry which is preliminary data.</text>
</comment>
<organism evidence="9 10">
    <name type="scientific">Aeromicrobium alkaliterrae</name>
    <dbReference type="NCBI Taxonomy" id="302168"/>
    <lineage>
        <taxon>Bacteria</taxon>
        <taxon>Bacillati</taxon>
        <taxon>Actinomycetota</taxon>
        <taxon>Actinomycetes</taxon>
        <taxon>Propionibacteriales</taxon>
        <taxon>Nocardioidaceae</taxon>
        <taxon>Aeromicrobium</taxon>
    </lineage>
</organism>